<dbReference type="InterPro" id="IPR002347">
    <property type="entry name" value="SDR_fam"/>
</dbReference>
<organism evidence="5 6">
    <name type="scientific">Hermanssonia centrifuga</name>
    <dbReference type="NCBI Taxonomy" id="98765"/>
    <lineage>
        <taxon>Eukaryota</taxon>
        <taxon>Fungi</taxon>
        <taxon>Dikarya</taxon>
        <taxon>Basidiomycota</taxon>
        <taxon>Agaricomycotina</taxon>
        <taxon>Agaricomycetes</taxon>
        <taxon>Polyporales</taxon>
        <taxon>Meruliaceae</taxon>
        <taxon>Hermanssonia</taxon>
    </lineage>
</organism>
<comment type="similarity">
    <text evidence="1 4">Belongs to the short-chain dehydrogenases/reductases (SDR) family.</text>
</comment>
<dbReference type="Pfam" id="PF00106">
    <property type="entry name" value="adh_short"/>
    <property type="match status" value="1"/>
</dbReference>
<evidence type="ECO:0000256" key="4">
    <source>
        <dbReference type="RuleBase" id="RU000363"/>
    </source>
</evidence>
<name>A0A4S4KDI8_9APHY</name>
<dbReference type="GO" id="GO:0050664">
    <property type="term" value="F:oxidoreductase activity, acting on NAD(P)H, oxygen as acceptor"/>
    <property type="evidence" value="ECO:0007669"/>
    <property type="project" value="TreeGrafter"/>
</dbReference>
<dbReference type="PRINTS" id="PR00081">
    <property type="entry name" value="GDHRDH"/>
</dbReference>
<dbReference type="PANTHER" id="PTHR43008:SF8">
    <property type="entry name" value="BENZIL REDUCTASE ((S)-BENZOIN FORMING) IRC24"/>
    <property type="match status" value="1"/>
</dbReference>
<dbReference type="PANTHER" id="PTHR43008">
    <property type="entry name" value="BENZIL REDUCTASE"/>
    <property type="match status" value="1"/>
</dbReference>
<accession>A0A4S4KDI8</accession>
<keyword evidence="6" id="KW-1185">Reference proteome</keyword>
<evidence type="ECO:0000256" key="3">
    <source>
        <dbReference type="ARBA" id="ARBA00023002"/>
    </source>
</evidence>
<dbReference type="GO" id="GO:0016616">
    <property type="term" value="F:oxidoreductase activity, acting on the CH-OH group of donors, NAD or NADP as acceptor"/>
    <property type="evidence" value="ECO:0007669"/>
    <property type="project" value="UniProtKB-ARBA"/>
</dbReference>
<keyword evidence="3" id="KW-0560">Oxidoreductase</keyword>
<protein>
    <submittedName>
        <fullName evidence="5">Uncharacterized protein</fullName>
    </submittedName>
</protein>
<dbReference type="InterPro" id="IPR020904">
    <property type="entry name" value="Sc_DH/Rdtase_CS"/>
</dbReference>
<proteinExistence type="inferred from homology"/>
<dbReference type="Proteomes" id="UP000309038">
    <property type="component" value="Unassembled WGS sequence"/>
</dbReference>
<comment type="caution">
    <text evidence="5">The sequence shown here is derived from an EMBL/GenBank/DDBJ whole genome shotgun (WGS) entry which is preliminary data.</text>
</comment>
<dbReference type="PRINTS" id="PR00080">
    <property type="entry name" value="SDRFAMILY"/>
</dbReference>
<dbReference type="Gene3D" id="3.40.50.720">
    <property type="entry name" value="NAD(P)-binding Rossmann-like Domain"/>
    <property type="match status" value="1"/>
</dbReference>
<sequence length="263" mass="28492">MSSKPVVVVTGTSKCIARGIGLAVTSLLLDRFGAIVVAISRHRSAAMQELVSKNTSTLLFIECDVTDATAFGHAISTAQKTYGHIDSLVLNAGVLEPTGKITSPDLNLEAWKAHFEVNFFSQVTAVRTVMPWLHKSELGGKIVFVSSGAATGNTHGWAPYNASKAASNSLCRTLAQEEPNVVCVAVRPGKVDTAMQALVRSLEGKMRDEDLHKFIREHKEGNLVDPEDCGHVIAALALKAPQELTGKFVSWDSEECREYWDDQ</sequence>
<gene>
    <name evidence="5" type="ORF">EW026_g6178</name>
</gene>
<dbReference type="SUPFAM" id="SSF51735">
    <property type="entry name" value="NAD(P)-binding Rossmann-fold domains"/>
    <property type="match status" value="1"/>
</dbReference>
<dbReference type="InterPro" id="IPR036291">
    <property type="entry name" value="NAD(P)-bd_dom_sf"/>
</dbReference>
<reference evidence="5 6" key="1">
    <citation type="submission" date="2019-02" db="EMBL/GenBank/DDBJ databases">
        <title>Genome sequencing of the rare red list fungi Phlebia centrifuga.</title>
        <authorList>
            <person name="Buettner E."/>
            <person name="Kellner H."/>
        </authorList>
    </citation>
    <scope>NUCLEOTIDE SEQUENCE [LARGE SCALE GENOMIC DNA]</scope>
    <source>
        <strain evidence="5 6">DSM 108282</strain>
    </source>
</reference>
<evidence type="ECO:0000313" key="6">
    <source>
        <dbReference type="Proteomes" id="UP000309038"/>
    </source>
</evidence>
<evidence type="ECO:0000256" key="1">
    <source>
        <dbReference type="ARBA" id="ARBA00006484"/>
    </source>
</evidence>
<dbReference type="AlphaFoldDB" id="A0A4S4KDI8"/>
<dbReference type="PROSITE" id="PS00061">
    <property type="entry name" value="ADH_SHORT"/>
    <property type="match status" value="1"/>
</dbReference>
<evidence type="ECO:0000313" key="5">
    <source>
        <dbReference type="EMBL" id="THG95477.1"/>
    </source>
</evidence>
<dbReference type="EMBL" id="SGPJ01000317">
    <property type="protein sequence ID" value="THG95477.1"/>
    <property type="molecule type" value="Genomic_DNA"/>
</dbReference>
<keyword evidence="2" id="KW-0521">NADP</keyword>
<evidence type="ECO:0000256" key="2">
    <source>
        <dbReference type="ARBA" id="ARBA00022857"/>
    </source>
</evidence>